<protein>
    <submittedName>
        <fullName evidence="1">Uncharacterized protein</fullName>
    </submittedName>
</protein>
<dbReference type="Proteomes" id="UP000176329">
    <property type="component" value="Unassembled WGS sequence"/>
</dbReference>
<reference evidence="1 2" key="1">
    <citation type="journal article" date="2016" name="Nat. Commun.">
        <title>Thousands of microbial genomes shed light on interconnected biogeochemical processes in an aquifer system.</title>
        <authorList>
            <person name="Anantharaman K."/>
            <person name="Brown C.T."/>
            <person name="Hug L.A."/>
            <person name="Sharon I."/>
            <person name="Castelle C.J."/>
            <person name="Probst A.J."/>
            <person name="Thomas B.C."/>
            <person name="Singh A."/>
            <person name="Wilkins M.J."/>
            <person name="Karaoz U."/>
            <person name="Brodie E.L."/>
            <person name="Williams K.H."/>
            <person name="Hubbard S.S."/>
            <person name="Banfield J.F."/>
        </authorList>
    </citation>
    <scope>NUCLEOTIDE SEQUENCE [LARGE SCALE GENOMIC DNA]</scope>
</reference>
<sequence>MTPAIVPLAPSEEEIFEEVKIRHELEPVQSLEEFEGVIDEIIAEKIDFGEIHPDEDVETLRANIARRYNEMSDLYES</sequence>
<evidence type="ECO:0000313" key="1">
    <source>
        <dbReference type="EMBL" id="OGH62168.1"/>
    </source>
</evidence>
<name>A0A1F6LS24_9BACT</name>
<gene>
    <name evidence="1" type="ORF">A2848_01000</name>
</gene>
<comment type="caution">
    <text evidence="1">The sequence shown here is derived from an EMBL/GenBank/DDBJ whole genome shotgun (WGS) entry which is preliminary data.</text>
</comment>
<dbReference type="EMBL" id="MFPV01000018">
    <property type="protein sequence ID" value="OGH62168.1"/>
    <property type="molecule type" value="Genomic_DNA"/>
</dbReference>
<dbReference type="AlphaFoldDB" id="A0A1F6LS24"/>
<proteinExistence type="predicted"/>
<organism evidence="1 2">
    <name type="scientific">Candidatus Magasanikbacteria bacterium RIFCSPHIGHO2_01_FULL_50_8</name>
    <dbReference type="NCBI Taxonomy" id="1798674"/>
    <lineage>
        <taxon>Bacteria</taxon>
        <taxon>Candidatus Magasanikiibacteriota</taxon>
    </lineage>
</organism>
<accession>A0A1F6LS24</accession>
<evidence type="ECO:0000313" key="2">
    <source>
        <dbReference type="Proteomes" id="UP000176329"/>
    </source>
</evidence>